<dbReference type="EMBL" id="VLLI01000001">
    <property type="protein sequence ID" value="TWJ04722.1"/>
    <property type="molecule type" value="Genomic_DNA"/>
</dbReference>
<reference evidence="1 2" key="1">
    <citation type="submission" date="2019-07" db="EMBL/GenBank/DDBJ databases">
        <title>Genomic Encyclopedia of Archaeal and Bacterial Type Strains, Phase II (KMG-II): from individual species to whole genera.</title>
        <authorList>
            <person name="Goeker M."/>
        </authorList>
    </citation>
    <scope>NUCLEOTIDE SEQUENCE [LARGE SCALE GENOMIC DNA]</scope>
    <source>
        <strain evidence="1 2">ATCC BAA-1854</strain>
    </source>
</reference>
<protein>
    <submittedName>
        <fullName evidence="1">Uncharacterized protein</fullName>
    </submittedName>
</protein>
<dbReference type="OrthoDB" id="1263472at2"/>
<evidence type="ECO:0000313" key="1">
    <source>
        <dbReference type="EMBL" id="TWJ04722.1"/>
    </source>
</evidence>
<comment type="caution">
    <text evidence="1">The sequence shown here is derived from an EMBL/GenBank/DDBJ whole genome shotgun (WGS) entry which is preliminary data.</text>
</comment>
<accession>A0A562UFV6</accession>
<organism evidence="1 2">
    <name type="scientific">Mucilaginibacter frigoritolerans</name>
    <dbReference type="NCBI Taxonomy" id="652788"/>
    <lineage>
        <taxon>Bacteria</taxon>
        <taxon>Pseudomonadati</taxon>
        <taxon>Bacteroidota</taxon>
        <taxon>Sphingobacteriia</taxon>
        <taxon>Sphingobacteriales</taxon>
        <taxon>Sphingobacteriaceae</taxon>
        <taxon>Mucilaginibacter</taxon>
    </lineage>
</organism>
<sequence>MKFFLLPAAFIIMLLTACDDHSDKVSTVNRNGGIEISLSTTHLDVTKDLLTTHYIVWNKGVKIKEFDKRDTIPALETTTTEGEDDNGNTADLTVKKDYEFYVTVK</sequence>
<gene>
    <name evidence="1" type="ORF">JN11_00443</name>
</gene>
<dbReference type="PROSITE" id="PS51257">
    <property type="entry name" value="PROKAR_LIPOPROTEIN"/>
    <property type="match status" value="1"/>
</dbReference>
<name>A0A562UFV6_9SPHI</name>
<dbReference type="Proteomes" id="UP000317010">
    <property type="component" value="Unassembled WGS sequence"/>
</dbReference>
<proteinExistence type="predicted"/>
<evidence type="ECO:0000313" key="2">
    <source>
        <dbReference type="Proteomes" id="UP000317010"/>
    </source>
</evidence>
<dbReference type="AlphaFoldDB" id="A0A562UFV6"/>
<keyword evidence="2" id="KW-1185">Reference proteome</keyword>
<dbReference type="RefSeq" id="WP_144909165.1">
    <property type="nucleotide sequence ID" value="NZ_VLLI01000001.1"/>
</dbReference>